<reference evidence="2" key="1">
    <citation type="submission" date="2017-03" db="EMBL/GenBank/DDBJ databases">
        <authorList>
            <person name="Herbold C."/>
        </authorList>
    </citation>
    <scope>NUCLEOTIDE SEQUENCE [LARGE SCALE GENOMIC DNA]</scope>
</reference>
<dbReference type="RefSeq" id="WP_157927281.1">
    <property type="nucleotide sequence ID" value="NZ_LT841358.1"/>
</dbReference>
<organism evidence="1 2">
    <name type="scientific">Candidatus Nitrosotalea okcheonensis</name>
    <dbReference type="NCBI Taxonomy" id="1903276"/>
    <lineage>
        <taxon>Archaea</taxon>
        <taxon>Nitrososphaerota</taxon>
        <taxon>Nitrososphaeria</taxon>
        <taxon>Nitrosotaleales</taxon>
        <taxon>Nitrosotaleaceae</taxon>
        <taxon>Nitrosotalea</taxon>
    </lineage>
</organism>
<proteinExistence type="predicted"/>
<protein>
    <submittedName>
        <fullName evidence="1">Uncharacterized protein</fullName>
    </submittedName>
</protein>
<name>A0A2H1FET2_9ARCH</name>
<sequence>MAEEILTLEGDDAKAFLEYDSRELTAEEKATLKKAREYYLSKCKT</sequence>
<evidence type="ECO:0000313" key="1">
    <source>
        <dbReference type="EMBL" id="SMH71282.1"/>
    </source>
</evidence>
<dbReference type="AlphaFoldDB" id="A0A2H1FET2"/>
<keyword evidence="2" id="KW-1185">Reference proteome</keyword>
<dbReference type="EMBL" id="LT841358">
    <property type="protein sequence ID" value="SMH71282.1"/>
    <property type="molecule type" value="Genomic_DNA"/>
</dbReference>
<dbReference type="Proteomes" id="UP000230607">
    <property type="component" value="Chromosome 1"/>
</dbReference>
<accession>A0A2H1FET2</accession>
<evidence type="ECO:0000313" key="2">
    <source>
        <dbReference type="Proteomes" id="UP000230607"/>
    </source>
</evidence>
<gene>
    <name evidence="1" type="ORF">NCS_11089</name>
</gene>